<evidence type="ECO:0000313" key="1">
    <source>
        <dbReference type="EMBL" id="RLE09493.1"/>
    </source>
</evidence>
<dbReference type="InterPro" id="IPR019270">
    <property type="entry name" value="DUF2283"/>
</dbReference>
<evidence type="ECO:0000313" key="2">
    <source>
        <dbReference type="Proteomes" id="UP000280417"/>
    </source>
</evidence>
<reference evidence="1 2" key="1">
    <citation type="submission" date="2018-06" db="EMBL/GenBank/DDBJ databases">
        <title>Extensive metabolic versatility and redundancy in microbially diverse, dynamic hydrothermal sediments.</title>
        <authorList>
            <person name="Dombrowski N."/>
            <person name="Teske A."/>
            <person name="Baker B.J."/>
        </authorList>
    </citation>
    <scope>NUCLEOTIDE SEQUENCE [LARGE SCALE GENOMIC DNA]</scope>
    <source>
        <strain evidence="1">B3_G15</strain>
    </source>
</reference>
<dbReference type="EMBL" id="QMQA01000365">
    <property type="protein sequence ID" value="RLE09493.1"/>
    <property type="molecule type" value="Genomic_DNA"/>
</dbReference>
<comment type="caution">
    <text evidence="1">The sequence shown here is derived from an EMBL/GenBank/DDBJ whole genome shotgun (WGS) entry which is preliminary data.</text>
</comment>
<organism evidence="1 2">
    <name type="scientific">Aerophobetes bacterium</name>
    <dbReference type="NCBI Taxonomy" id="2030807"/>
    <lineage>
        <taxon>Bacteria</taxon>
        <taxon>Candidatus Aerophobota</taxon>
    </lineage>
</organism>
<accession>A0A662D386</accession>
<protein>
    <submittedName>
        <fullName evidence="1">DUF2283 domain-containing protein</fullName>
    </submittedName>
</protein>
<gene>
    <name evidence="1" type="ORF">DRJ04_09855</name>
</gene>
<dbReference type="Proteomes" id="UP000280417">
    <property type="component" value="Unassembled WGS sequence"/>
</dbReference>
<dbReference type="Pfam" id="PF10049">
    <property type="entry name" value="DUF2283"/>
    <property type="match status" value="1"/>
</dbReference>
<sequence length="76" mass="8488">MKDAIMKISYDPLVDALDIRFIEEKVECEVIHLTDQVSIDIGPKGKVVAIEVLDASELIPNLRKTGIEIEKSPLLQ</sequence>
<proteinExistence type="predicted"/>
<dbReference type="AlphaFoldDB" id="A0A662D386"/>
<name>A0A662D386_UNCAE</name>